<dbReference type="RefSeq" id="WP_169608722.1">
    <property type="nucleotide sequence ID" value="NZ_CP051682.1"/>
</dbReference>
<feature type="transmembrane region" description="Helical" evidence="1">
    <location>
        <begin position="379"/>
        <end position="399"/>
    </location>
</feature>
<dbReference type="Proteomes" id="UP000503278">
    <property type="component" value="Chromosome"/>
</dbReference>
<dbReference type="PANTHER" id="PTHR37422:SF13">
    <property type="entry name" value="LIPOPOLYSACCHARIDE BIOSYNTHESIS PROTEIN PA4999-RELATED"/>
    <property type="match status" value="1"/>
</dbReference>
<keyword evidence="1" id="KW-0812">Transmembrane</keyword>
<dbReference type="KEGG" id="mrob:HH214_14290"/>
<dbReference type="AlphaFoldDB" id="A0A7L5E7W7"/>
<dbReference type="InterPro" id="IPR051533">
    <property type="entry name" value="WaaL-like"/>
</dbReference>
<feature type="transmembrane region" description="Helical" evidence="1">
    <location>
        <begin position="41"/>
        <end position="69"/>
    </location>
</feature>
<feature type="transmembrane region" description="Helical" evidence="1">
    <location>
        <begin position="90"/>
        <end position="109"/>
    </location>
</feature>
<feature type="transmembrane region" description="Helical" evidence="1">
    <location>
        <begin position="147"/>
        <end position="167"/>
    </location>
</feature>
<dbReference type="PANTHER" id="PTHR37422">
    <property type="entry name" value="TEICHURONIC ACID BIOSYNTHESIS PROTEIN TUAE"/>
    <property type="match status" value="1"/>
</dbReference>
<feature type="transmembrane region" description="Helical" evidence="1">
    <location>
        <begin position="429"/>
        <end position="449"/>
    </location>
</feature>
<name>A0A7L5E7W7_9SPHI</name>
<protein>
    <recommendedName>
        <fullName evidence="4">O-antigen ligase domain-containing protein</fullName>
    </recommendedName>
</protein>
<feature type="transmembrane region" description="Helical" evidence="1">
    <location>
        <begin position="202"/>
        <end position="222"/>
    </location>
</feature>
<keyword evidence="1" id="KW-0472">Membrane</keyword>
<feature type="transmembrane region" description="Helical" evidence="1">
    <location>
        <begin position="115"/>
        <end position="135"/>
    </location>
</feature>
<dbReference type="EMBL" id="CP051682">
    <property type="protein sequence ID" value="QJD96953.1"/>
    <property type="molecule type" value="Genomic_DNA"/>
</dbReference>
<evidence type="ECO:0000313" key="3">
    <source>
        <dbReference type="Proteomes" id="UP000503278"/>
    </source>
</evidence>
<organism evidence="2 3">
    <name type="scientific">Mucilaginibacter robiniae</name>
    <dbReference type="NCBI Taxonomy" id="2728022"/>
    <lineage>
        <taxon>Bacteria</taxon>
        <taxon>Pseudomonadati</taxon>
        <taxon>Bacteroidota</taxon>
        <taxon>Sphingobacteriia</taxon>
        <taxon>Sphingobacteriales</taxon>
        <taxon>Sphingobacteriaceae</taxon>
        <taxon>Mucilaginibacter</taxon>
    </lineage>
</organism>
<proteinExistence type="predicted"/>
<evidence type="ECO:0008006" key="4">
    <source>
        <dbReference type="Google" id="ProtNLM"/>
    </source>
</evidence>
<evidence type="ECO:0000313" key="2">
    <source>
        <dbReference type="EMBL" id="QJD96953.1"/>
    </source>
</evidence>
<evidence type="ECO:0000256" key="1">
    <source>
        <dbReference type="SAM" id="Phobius"/>
    </source>
</evidence>
<keyword evidence="3" id="KW-1185">Reference proteome</keyword>
<accession>A0A7L5E7W7</accession>
<gene>
    <name evidence="2" type="ORF">HH214_14290</name>
</gene>
<keyword evidence="1" id="KW-1133">Transmembrane helix</keyword>
<sequence>MTAASIDNSTGYELSPIRNKKKPARKIVKKKDPHQSLKNAIWIYFLLLIFEGALRKWFLPALATPLLLVRDPIAMWAMYKASSLKIFPRNNYIPVIVTVGVISIFTAVATGHGNILVAFYGARPFLFYVPFMFIMERILVREDIIKIGKVTLWLSIMMTVLIALQFYSPQSAWVNRGVGGDEAGAGFSGALGYQRPPGTFSFTNGTTLFYSFLSGYVLYFWLNPDSVNRWLLLASTGALLASIPLSISRTLMFSVGVTVVFIVLAIARKPKYIGKMMGASVGLVIVIMALSQTEFFNTAMRALTARIETANEQSEGGDLQSSIVDRYLGGITVPFRHIGDMPFLGYGSGMLTSVGSKLLSGKVVSGISEGEFARLMSELGLVMGIIIIIARTGILIDIIKKSYQKLKAGDLLPWALLSFAVLQGPQCNWAQPTSLGFSVFGVGLALAACKKRYKRKPVTIA</sequence>
<feature type="transmembrane region" description="Helical" evidence="1">
    <location>
        <begin position="251"/>
        <end position="267"/>
    </location>
</feature>
<reference evidence="2 3" key="1">
    <citation type="submission" date="2020-04" db="EMBL/GenBank/DDBJ databases">
        <title>Genome sequencing of novel species.</title>
        <authorList>
            <person name="Heo J."/>
            <person name="Kim S.-J."/>
            <person name="Kim J.-S."/>
            <person name="Hong S.-B."/>
            <person name="Kwon S.-W."/>
        </authorList>
    </citation>
    <scope>NUCLEOTIDE SEQUENCE [LARGE SCALE GENOMIC DNA]</scope>
    <source>
        <strain evidence="2 3">F39-2</strain>
    </source>
</reference>